<protein>
    <submittedName>
        <fullName evidence="3">Uncharacterized protein</fullName>
    </submittedName>
</protein>
<dbReference type="Proteomes" id="UP001295423">
    <property type="component" value="Unassembled WGS sequence"/>
</dbReference>
<evidence type="ECO:0000256" key="1">
    <source>
        <dbReference type="SAM" id="MobiDB-lite"/>
    </source>
</evidence>
<feature type="transmembrane region" description="Helical" evidence="2">
    <location>
        <begin position="191"/>
        <end position="208"/>
    </location>
</feature>
<keyword evidence="2" id="KW-1133">Transmembrane helix</keyword>
<evidence type="ECO:0000313" key="4">
    <source>
        <dbReference type="Proteomes" id="UP001295423"/>
    </source>
</evidence>
<sequence>MEDHKTLEEISIEMSVDGTGTEDISNEPARKMPELRVNTARSDDSECKTSSSSSGRKKRFLSPSETLVKTFSPIVSPAIIAAKTVIPKVEPISFRTFCGLTFKVAIPVILYILLFTTMGFGESCFSYLAEMYGKYSEIVGVGTAAFILALYMLDSSSWNSNTGKQIAVACWSIAIAGIIVLILLLADKFPYGPLAFFATVTPLWLVVLKGVSFSELTTRTYISWLSGPLYFTSLLTGVLWLGWTFLRDENEWNNVTRFTYADDYGCLPDLAEFPECESKMYPGEVCVTYSEGIFQYDTASTGLDASAATADAHCPQSCSRIYHNCLNTFILWIGPLMTSLILLFLSFFTTFLKTDIGERDMINFGKLWLVLLFAVWVASSLAGVAAGLTSALMALTLASFVGSAVFVSASISYSEQKDYAKSLRNRVLEKYGSLLDITKGLAVAMLSPAFLVYLGLDIVNQAVRKIGLRCSKQFKTEEEKSDIFTRKARRHIEAIRSWERSTVLTYAIYWGGAFFLMNVAVAKLTVLFLSWLIQITSSFGLGAVTGIMVGVGLLMFLLPPVPGVPIYLTSGIVMLAAGRDVLGITGSLVYGCFVSLILKLLACTLQQKVIGENLANFVSVRRLVGINSDLIKSMKLILNEPGMSYAKVAILVGGPDWPTSVLCGLMKLDLIPILLGTIPVAIIIVPTLLTGSFTYMASLELENGEKEFPWASVLKTIMAAISAMVQISAMITAAYFLEQTSSTRREEIAALEVDKEVKELEDKDQRFNECYKLATKWADLPTLPKAILTLAVLSMIFACYMVQLFSADCFATYQLTYTIEENLDGNWLNLILPLGRIASLLFFVSCGLLLVYMQWATKAAKEILTDGVVDNAHRPDSVTKLDSPSDEESKHEIILSKC</sequence>
<dbReference type="AlphaFoldDB" id="A0AAD2FTF0"/>
<feature type="transmembrane region" description="Helical" evidence="2">
    <location>
        <begin position="220"/>
        <end position="243"/>
    </location>
</feature>
<organism evidence="3 4">
    <name type="scientific">Cylindrotheca closterium</name>
    <dbReference type="NCBI Taxonomy" id="2856"/>
    <lineage>
        <taxon>Eukaryota</taxon>
        <taxon>Sar</taxon>
        <taxon>Stramenopiles</taxon>
        <taxon>Ochrophyta</taxon>
        <taxon>Bacillariophyta</taxon>
        <taxon>Bacillariophyceae</taxon>
        <taxon>Bacillariophycidae</taxon>
        <taxon>Bacillariales</taxon>
        <taxon>Bacillariaceae</taxon>
        <taxon>Cylindrotheca</taxon>
    </lineage>
</organism>
<proteinExistence type="predicted"/>
<feature type="transmembrane region" description="Helical" evidence="2">
    <location>
        <begin position="329"/>
        <end position="352"/>
    </location>
</feature>
<reference evidence="3" key="1">
    <citation type="submission" date="2023-08" db="EMBL/GenBank/DDBJ databases">
        <authorList>
            <person name="Audoor S."/>
            <person name="Bilcke G."/>
        </authorList>
    </citation>
    <scope>NUCLEOTIDE SEQUENCE</scope>
</reference>
<feature type="transmembrane region" description="Helical" evidence="2">
    <location>
        <begin position="786"/>
        <end position="807"/>
    </location>
</feature>
<comment type="caution">
    <text evidence="3">The sequence shown here is derived from an EMBL/GenBank/DDBJ whole genome shotgun (WGS) entry which is preliminary data.</text>
</comment>
<accession>A0AAD2FTF0</accession>
<feature type="transmembrane region" description="Helical" evidence="2">
    <location>
        <begin position="539"/>
        <end position="561"/>
    </location>
</feature>
<evidence type="ECO:0000313" key="3">
    <source>
        <dbReference type="EMBL" id="CAJ1952883.1"/>
    </source>
</evidence>
<feature type="transmembrane region" description="Helical" evidence="2">
    <location>
        <begin position="135"/>
        <end position="153"/>
    </location>
</feature>
<keyword evidence="2" id="KW-0812">Transmembrane</keyword>
<feature type="transmembrane region" description="Helical" evidence="2">
    <location>
        <begin position="165"/>
        <end position="185"/>
    </location>
</feature>
<name>A0AAD2FTF0_9STRA</name>
<keyword evidence="2" id="KW-0472">Membrane</keyword>
<feature type="transmembrane region" description="Helical" evidence="2">
    <location>
        <begin position="827"/>
        <end position="852"/>
    </location>
</feature>
<feature type="transmembrane region" description="Helical" evidence="2">
    <location>
        <begin position="364"/>
        <end position="386"/>
    </location>
</feature>
<feature type="transmembrane region" description="Helical" evidence="2">
    <location>
        <begin position="392"/>
        <end position="413"/>
    </location>
</feature>
<feature type="transmembrane region" description="Helical" evidence="2">
    <location>
        <begin position="434"/>
        <end position="456"/>
    </location>
</feature>
<feature type="transmembrane region" description="Helical" evidence="2">
    <location>
        <begin position="104"/>
        <end position="129"/>
    </location>
</feature>
<feature type="transmembrane region" description="Helical" evidence="2">
    <location>
        <begin position="581"/>
        <end position="602"/>
    </location>
</feature>
<feature type="region of interest" description="Disordered" evidence="1">
    <location>
        <begin position="1"/>
        <end position="58"/>
    </location>
</feature>
<feature type="transmembrane region" description="Helical" evidence="2">
    <location>
        <begin position="717"/>
        <end position="737"/>
    </location>
</feature>
<feature type="transmembrane region" description="Helical" evidence="2">
    <location>
        <begin position="507"/>
        <end position="532"/>
    </location>
</feature>
<evidence type="ECO:0000256" key="2">
    <source>
        <dbReference type="SAM" id="Phobius"/>
    </source>
</evidence>
<feature type="transmembrane region" description="Helical" evidence="2">
    <location>
        <begin position="673"/>
        <end position="697"/>
    </location>
</feature>
<gene>
    <name evidence="3" type="ORF">CYCCA115_LOCUS13764</name>
</gene>
<keyword evidence="4" id="KW-1185">Reference proteome</keyword>
<dbReference type="EMBL" id="CAKOGP040001814">
    <property type="protein sequence ID" value="CAJ1952883.1"/>
    <property type="molecule type" value="Genomic_DNA"/>
</dbReference>